<proteinExistence type="predicted"/>
<evidence type="ECO:0008006" key="3">
    <source>
        <dbReference type="Google" id="ProtNLM"/>
    </source>
</evidence>
<dbReference type="EMBL" id="VMFF01000049">
    <property type="protein sequence ID" value="TSC65363.1"/>
    <property type="molecule type" value="Genomic_DNA"/>
</dbReference>
<name>A0A554JAH6_9BACT</name>
<evidence type="ECO:0000313" key="2">
    <source>
        <dbReference type="Proteomes" id="UP000319613"/>
    </source>
</evidence>
<reference evidence="1 2" key="1">
    <citation type="submission" date="2017-07" db="EMBL/GenBank/DDBJ databases">
        <title>Mechanisms for carbon and nitrogen cycling indicate functional differentiation within the Candidate Phyla Radiation.</title>
        <authorList>
            <person name="Danczak R.E."/>
            <person name="Johnston M.D."/>
            <person name="Kenah C."/>
            <person name="Slattery M."/>
            <person name="Wrighton K.C."/>
            <person name="Wilkins M.J."/>
        </authorList>
    </citation>
    <scope>NUCLEOTIDE SEQUENCE [LARGE SCALE GENOMIC DNA]</scope>
    <source>
        <strain evidence="1">Gr01-1014_77</strain>
    </source>
</reference>
<evidence type="ECO:0000313" key="1">
    <source>
        <dbReference type="EMBL" id="TSC65363.1"/>
    </source>
</evidence>
<sequence>MKTMKVNKVFKVFTSKELKVFEKLNTPKKVQDFINKIPINFEMKGETYLSPREVLKQNRAHCAEGAVLAATIFWYNGGKPLLMDMKTTPNDDEHVVALFNQNGFWGAISKTNHAVLRYREPIYKTVRELALSYFHEYFKDSGQKTLRSYSDPFDLSKMRKKDWLTTKENLWDIIDSLDSSKHHQILNKKQIRGLRKADQIEILAGKLVEQKKPV</sequence>
<organism evidence="1 2">
    <name type="scientific">Candidatus Doudnabacteria bacterium Gr01-1014_77</name>
    <dbReference type="NCBI Taxonomy" id="2017133"/>
    <lineage>
        <taxon>Bacteria</taxon>
        <taxon>Candidatus Doudnaibacteriota</taxon>
    </lineage>
</organism>
<dbReference type="AlphaFoldDB" id="A0A554JAH6"/>
<protein>
    <recommendedName>
        <fullName evidence="3">Transglutaminase-like domain-containing protein</fullName>
    </recommendedName>
</protein>
<comment type="caution">
    <text evidence="1">The sequence shown here is derived from an EMBL/GenBank/DDBJ whole genome shotgun (WGS) entry which is preliminary data.</text>
</comment>
<accession>A0A554JAH6</accession>
<dbReference type="Proteomes" id="UP000319613">
    <property type="component" value="Unassembled WGS sequence"/>
</dbReference>
<gene>
    <name evidence="1" type="ORF">G01um101477_508</name>
</gene>